<dbReference type="Proteomes" id="UP001597212">
    <property type="component" value="Unassembled WGS sequence"/>
</dbReference>
<dbReference type="PANTHER" id="PTHR16119:SF17">
    <property type="entry name" value="TRANSMEMBRANE PROTEIN 144"/>
    <property type="match status" value="1"/>
</dbReference>
<evidence type="ECO:0000256" key="1">
    <source>
        <dbReference type="ARBA" id="ARBA00004651"/>
    </source>
</evidence>
<dbReference type="InterPro" id="IPR010651">
    <property type="entry name" value="Sugar_transport"/>
</dbReference>
<keyword evidence="4 9" id="KW-0762">Sugar transport</keyword>
<evidence type="ECO:0000256" key="8">
    <source>
        <dbReference type="SAM" id="Phobius"/>
    </source>
</evidence>
<keyword evidence="3" id="KW-0813">Transport</keyword>
<feature type="transmembrane region" description="Helical" evidence="8">
    <location>
        <begin position="293"/>
        <end position="309"/>
    </location>
</feature>
<feature type="transmembrane region" description="Helical" evidence="8">
    <location>
        <begin position="155"/>
        <end position="173"/>
    </location>
</feature>
<dbReference type="SUPFAM" id="SSF103481">
    <property type="entry name" value="Multidrug resistance efflux transporter EmrE"/>
    <property type="match status" value="1"/>
</dbReference>
<feature type="transmembrane region" description="Helical" evidence="8">
    <location>
        <begin position="61"/>
        <end position="81"/>
    </location>
</feature>
<dbReference type="InterPro" id="IPR037185">
    <property type="entry name" value="EmrE-like"/>
</dbReference>
<protein>
    <submittedName>
        <fullName evidence="9">GRP family sugar transporter</fullName>
    </submittedName>
</protein>
<dbReference type="EMBL" id="JBHTOK010000059">
    <property type="protein sequence ID" value="MFD1441077.1"/>
    <property type="molecule type" value="Genomic_DNA"/>
</dbReference>
<evidence type="ECO:0000256" key="6">
    <source>
        <dbReference type="ARBA" id="ARBA00022989"/>
    </source>
</evidence>
<evidence type="ECO:0000256" key="7">
    <source>
        <dbReference type="ARBA" id="ARBA00023136"/>
    </source>
</evidence>
<evidence type="ECO:0000313" key="9">
    <source>
        <dbReference type="EMBL" id="MFD1441077.1"/>
    </source>
</evidence>
<reference evidence="10" key="1">
    <citation type="journal article" date="2019" name="Int. J. Syst. Evol. Microbiol.">
        <title>The Global Catalogue of Microorganisms (GCM) 10K type strain sequencing project: providing services to taxonomists for standard genome sequencing and annotation.</title>
        <authorList>
            <consortium name="The Broad Institute Genomics Platform"/>
            <consortium name="The Broad Institute Genome Sequencing Center for Infectious Disease"/>
            <person name="Wu L."/>
            <person name="Ma J."/>
        </authorList>
    </citation>
    <scope>NUCLEOTIDE SEQUENCE [LARGE SCALE GENOMIC DNA]</scope>
    <source>
        <strain evidence="10">CCM 8912</strain>
    </source>
</reference>
<sequence length="310" mass="32392">MAILIALVPALTWGLMATITTKLGGTAGQQTLGTSLGALVLGLGVYVLYVVPQGVTIPASVWLTGLLSGMCWSLGNTGQYLAYKDLGVSVGLPLSTAGQIVANAVMAAVVLGGWTTAKMWGFGTLAILIIVFGATQISGRSRTGASAITPSKMRHGLIVLAWSTLGFMLYFVFPNLMAKLGIVSASFHAADHGLTYMTAVILPQAIGQLIGALVLIIAVFHEKQLILEKHSFTNILTGLAWAVGNLCMLISAGNPQVGQTVATTLSQMCVIVGTFCGIFLLHERKTPKQMRHIAVGTLLMALGGMIIANL</sequence>
<feature type="transmembrane region" description="Helical" evidence="8">
    <location>
        <begin position="232"/>
        <end position="252"/>
    </location>
</feature>
<gene>
    <name evidence="9" type="ORF">ACFQ5K_06805</name>
</gene>
<organism evidence="9 10">
    <name type="scientific">Lacticaseibacillus hegangensis</name>
    <dbReference type="NCBI Taxonomy" id="2486010"/>
    <lineage>
        <taxon>Bacteria</taxon>
        <taxon>Bacillati</taxon>
        <taxon>Bacillota</taxon>
        <taxon>Bacilli</taxon>
        <taxon>Lactobacillales</taxon>
        <taxon>Lactobacillaceae</taxon>
        <taxon>Lacticaseibacillus</taxon>
    </lineage>
</organism>
<comment type="subcellular location">
    <subcellularLocation>
        <location evidence="1">Cell membrane</location>
        <topology evidence="1">Multi-pass membrane protein</topology>
    </subcellularLocation>
</comment>
<feature type="transmembrane region" description="Helical" evidence="8">
    <location>
        <begin position="264"/>
        <end position="281"/>
    </location>
</feature>
<keyword evidence="6 8" id="KW-1133">Transmembrane helix</keyword>
<feature type="transmembrane region" description="Helical" evidence="8">
    <location>
        <begin position="101"/>
        <end position="134"/>
    </location>
</feature>
<dbReference type="RefSeq" id="WP_125757696.1">
    <property type="nucleotide sequence ID" value="NZ_JBHTOK010000059.1"/>
</dbReference>
<evidence type="ECO:0000256" key="5">
    <source>
        <dbReference type="ARBA" id="ARBA00022692"/>
    </source>
</evidence>
<keyword evidence="7 8" id="KW-0472">Membrane</keyword>
<dbReference type="CDD" id="cd23110">
    <property type="entry name" value="GRP"/>
    <property type="match status" value="1"/>
</dbReference>
<name>A0ABW4CZ04_9LACO</name>
<evidence type="ECO:0000313" key="10">
    <source>
        <dbReference type="Proteomes" id="UP001597212"/>
    </source>
</evidence>
<feature type="transmembrane region" description="Helical" evidence="8">
    <location>
        <begin position="193"/>
        <end position="220"/>
    </location>
</feature>
<keyword evidence="5 8" id="KW-0812">Transmembrane</keyword>
<evidence type="ECO:0000256" key="4">
    <source>
        <dbReference type="ARBA" id="ARBA00022597"/>
    </source>
</evidence>
<dbReference type="Pfam" id="PF06800">
    <property type="entry name" value="Sugar_transport"/>
    <property type="match status" value="1"/>
</dbReference>
<evidence type="ECO:0000256" key="3">
    <source>
        <dbReference type="ARBA" id="ARBA00022448"/>
    </source>
</evidence>
<dbReference type="PANTHER" id="PTHR16119">
    <property type="entry name" value="TRANSMEMBRANE PROTEIN 144"/>
    <property type="match status" value="1"/>
</dbReference>
<evidence type="ECO:0000256" key="2">
    <source>
        <dbReference type="ARBA" id="ARBA00006117"/>
    </source>
</evidence>
<accession>A0ABW4CZ04</accession>
<keyword evidence="10" id="KW-1185">Reference proteome</keyword>
<feature type="transmembrane region" description="Helical" evidence="8">
    <location>
        <begin position="27"/>
        <end position="49"/>
    </location>
</feature>
<comment type="similarity">
    <text evidence="2">Belongs to the GRP transporter (TC 2.A.7.5) family.</text>
</comment>
<comment type="caution">
    <text evidence="9">The sequence shown here is derived from an EMBL/GenBank/DDBJ whole genome shotgun (WGS) entry which is preliminary data.</text>
</comment>
<proteinExistence type="inferred from homology"/>